<accession>A0A1V9YLI7</accession>
<comment type="caution">
    <text evidence="1">The sequence shown here is derived from an EMBL/GenBank/DDBJ whole genome shotgun (WGS) entry which is preliminary data.</text>
</comment>
<keyword evidence="2" id="KW-1185">Reference proteome</keyword>
<dbReference type="OrthoDB" id="76046at2759"/>
<evidence type="ECO:0000313" key="1">
    <source>
        <dbReference type="EMBL" id="OQR86585.1"/>
    </source>
</evidence>
<organism evidence="1 2">
    <name type="scientific">Achlya hypogyna</name>
    <name type="common">Oomycete</name>
    <name type="synonym">Protoachlya hypogyna</name>
    <dbReference type="NCBI Taxonomy" id="1202772"/>
    <lineage>
        <taxon>Eukaryota</taxon>
        <taxon>Sar</taxon>
        <taxon>Stramenopiles</taxon>
        <taxon>Oomycota</taxon>
        <taxon>Saprolegniomycetes</taxon>
        <taxon>Saprolegniales</taxon>
        <taxon>Achlyaceae</taxon>
        <taxon>Achlya</taxon>
    </lineage>
</organism>
<proteinExistence type="predicted"/>
<dbReference type="AlphaFoldDB" id="A0A1V9YLI7"/>
<name>A0A1V9YLI7_ACHHY</name>
<sequence length="252" mass="27097">MGDPMAEAMQAFTATMHAQFSAVMQKARTSMEQSVGMSEMMNSMLENLLLQSLHVRSTVSACPLALSLHISNQGTIPVPVLSCVVTLQPRASEEAADVLFRSMPQDLDVGKKLSADLALSLDLGQYNGTIEVSCVSPGTGRRLETVHEFSIYYLQQLHIAFTTAPPPATPPATVTPSIDMKKVRDILRLSPREALAVAEDGGYVLSGPDGTAWFYITLNDTNDGRCTANISIVAPAPICIENLVEELCQLGT</sequence>
<dbReference type="Proteomes" id="UP000243579">
    <property type="component" value="Unassembled WGS sequence"/>
</dbReference>
<gene>
    <name evidence="1" type="ORF">ACHHYP_10398</name>
</gene>
<protein>
    <submittedName>
        <fullName evidence="1">Uncharacterized protein</fullName>
    </submittedName>
</protein>
<dbReference type="EMBL" id="JNBR01001496">
    <property type="protein sequence ID" value="OQR86585.1"/>
    <property type="molecule type" value="Genomic_DNA"/>
</dbReference>
<evidence type="ECO:0000313" key="2">
    <source>
        <dbReference type="Proteomes" id="UP000243579"/>
    </source>
</evidence>
<reference evidence="1 2" key="1">
    <citation type="journal article" date="2014" name="Genome Biol. Evol.">
        <title>The secreted proteins of Achlya hypogyna and Thraustotheca clavata identify the ancestral oomycete secretome and reveal gene acquisitions by horizontal gene transfer.</title>
        <authorList>
            <person name="Misner I."/>
            <person name="Blouin N."/>
            <person name="Leonard G."/>
            <person name="Richards T.A."/>
            <person name="Lane C.E."/>
        </authorList>
    </citation>
    <scope>NUCLEOTIDE SEQUENCE [LARGE SCALE GENOMIC DNA]</scope>
    <source>
        <strain evidence="1 2">ATCC 48635</strain>
    </source>
</reference>